<feature type="chain" id="PRO_5015888235" evidence="1">
    <location>
        <begin position="25"/>
        <end position="270"/>
    </location>
</feature>
<dbReference type="EMBL" id="QFPX01000001">
    <property type="protein sequence ID" value="PZQ57638.1"/>
    <property type="molecule type" value="Genomic_DNA"/>
</dbReference>
<dbReference type="AlphaFoldDB" id="A0A2W5NZ50"/>
<accession>A0A2W5NZ50</accession>
<evidence type="ECO:0000256" key="1">
    <source>
        <dbReference type="SAM" id="SignalP"/>
    </source>
</evidence>
<dbReference type="Pfam" id="PF13472">
    <property type="entry name" value="Lipase_GDSL_2"/>
    <property type="match status" value="1"/>
</dbReference>
<dbReference type="SUPFAM" id="SSF52266">
    <property type="entry name" value="SGNH hydrolase"/>
    <property type="match status" value="1"/>
</dbReference>
<sequence length="270" mass="28697">MTLRLKFLSLLALPAAVLAGSAAAQSVPVAALPVAPVPAPAAPSASSAADLRLHTDWAWTARYRDANLADAAGTARPRIVLMGDSITQGWYDLDRAFFTPGRIGRGIGGQTTSQMLLRFRQDVIDLKPQVVQIMAGTNDIAGNTGPMTDEQVQGNFRSMVEMAQAHGIRVILASIPPADQFPWRPGLDTGPRIQRLNAWLKSYAASTGSVYADYWTAMKGTGLGAREGLTSDHVHPTPAGYEVMNKVAEAAFKQALALPAPSRLASARVP</sequence>
<protein>
    <submittedName>
        <fullName evidence="3">GDSL family lipase</fullName>
    </submittedName>
</protein>
<dbReference type="PANTHER" id="PTHR30383:SF5">
    <property type="entry name" value="SGNH HYDROLASE-TYPE ESTERASE DOMAIN-CONTAINING PROTEIN"/>
    <property type="match status" value="1"/>
</dbReference>
<evidence type="ECO:0000259" key="2">
    <source>
        <dbReference type="Pfam" id="PF13472"/>
    </source>
</evidence>
<reference evidence="3 4" key="1">
    <citation type="submission" date="2017-08" db="EMBL/GenBank/DDBJ databases">
        <title>Infants hospitalized years apart are colonized by the same room-sourced microbial strains.</title>
        <authorList>
            <person name="Brooks B."/>
            <person name="Olm M.R."/>
            <person name="Firek B.A."/>
            <person name="Baker R."/>
            <person name="Thomas B.C."/>
            <person name="Morowitz M.J."/>
            <person name="Banfield J.F."/>
        </authorList>
    </citation>
    <scope>NUCLEOTIDE SEQUENCE [LARGE SCALE GENOMIC DNA]</scope>
    <source>
        <strain evidence="3">S2_005_002_R2_33</strain>
    </source>
</reference>
<feature type="signal peptide" evidence="1">
    <location>
        <begin position="1"/>
        <end position="24"/>
    </location>
</feature>
<dbReference type="PANTHER" id="PTHR30383">
    <property type="entry name" value="THIOESTERASE 1/PROTEASE 1/LYSOPHOSPHOLIPASE L1"/>
    <property type="match status" value="1"/>
</dbReference>
<comment type="caution">
    <text evidence="3">The sequence shown here is derived from an EMBL/GenBank/DDBJ whole genome shotgun (WGS) entry which is preliminary data.</text>
</comment>
<evidence type="ECO:0000313" key="4">
    <source>
        <dbReference type="Proteomes" id="UP000249082"/>
    </source>
</evidence>
<organism evidence="3 4">
    <name type="scientific">Novosphingobium pentaromativorans</name>
    <dbReference type="NCBI Taxonomy" id="205844"/>
    <lineage>
        <taxon>Bacteria</taxon>
        <taxon>Pseudomonadati</taxon>
        <taxon>Pseudomonadota</taxon>
        <taxon>Alphaproteobacteria</taxon>
        <taxon>Sphingomonadales</taxon>
        <taxon>Sphingomonadaceae</taxon>
        <taxon>Novosphingobium</taxon>
    </lineage>
</organism>
<dbReference type="Proteomes" id="UP000249082">
    <property type="component" value="Unassembled WGS sequence"/>
</dbReference>
<dbReference type="GO" id="GO:0004622">
    <property type="term" value="F:phosphatidylcholine lysophospholipase activity"/>
    <property type="evidence" value="ECO:0007669"/>
    <property type="project" value="TreeGrafter"/>
</dbReference>
<keyword evidence="1" id="KW-0732">Signal</keyword>
<gene>
    <name evidence="3" type="ORF">DI555_01590</name>
</gene>
<name>A0A2W5NZ50_9SPHN</name>
<proteinExistence type="predicted"/>
<dbReference type="Gene3D" id="3.40.50.1110">
    <property type="entry name" value="SGNH hydrolase"/>
    <property type="match status" value="1"/>
</dbReference>
<feature type="domain" description="SGNH hydrolase-type esterase" evidence="2">
    <location>
        <begin position="82"/>
        <end position="243"/>
    </location>
</feature>
<dbReference type="InterPro" id="IPR013830">
    <property type="entry name" value="SGNH_hydro"/>
</dbReference>
<evidence type="ECO:0000313" key="3">
    <source>
        <dbReference type="EMBL" id="PZQ57638.1"/>
    </source>
</evidence>
<dbReference type="InterPro" id="IPR036514">
    <property type="entry name" value="SGNH_hydro_sf"/>
</dbReference>
<dbReference type="InterPro" id="IPR051532">
    <property type="entry name" value="Ester_Hydrolysis_Enzymes"/>
</dbReference>